<comment type="caution">
    <text evidence="1">The sequence shown here is derived from an EMBL/GenBank/DDBJ whole genome shotgun (WGS) entry which is preliminary data.</text>
</comment>
<proteinExistence type="predicted"/>
<feature type="non-terminal residue" evidence="1">
    <location>
        <position position="114"/>
    </location>
</feature>
<dbReference type="EMBL" id="BARS01050081">
    <property type="protein sequence ID" value="GAG45032.1"/>
    <property type="molecule type" value="Genomic_DNA"/>
</dbReference>
<organism evidence="1">
    <name type="scientific">marine sediment metagenome</name>
    <dbReference type="NCBI Taxonomy" id="412755"/>
    <lineage>
        <taxon>unclassified sequences</taxon>
        <taxon>metagenomes</taxon>
        <taxon>ecological metagenomes</taxon>
    </lineage>
</organism>
<protein>
    <submittedName>
        <fullName evidence="1">Uncharacterized protein</fullName>
    </submittedName>
</protein>
<evidence type="ECO:0000313" key="1">
    <source>
        <dbReference type="EMBL" id="GAG45032.1"/>
    </source>
</evidence>
<reference evidence="1" key="1">
    <citation type="journal article" date="2014" name="Front. Microbiol.">
        <title>High frequency of phylogenetically diverse reductive dehalogenase-homologous genes in deep subseafloor sedimentary metagenomes.</title>
        <authorList>
            <person name="Kawai M."/>
            <person name="Futagami T."/>
            <person name="Toyoda A."/>
            <person name="Takaki Y."/>
            <person name="Nishi S."/>
            <person name="Hori S."/>
            <person name="Arai W."/>
            <person name="Tsubouchi T."/>
            <person name="Morono Y."/>
            <person name="Uchiyama I."/>
            <person name="Ito T."/>
            <person name="Fujiyama A."/>
            <person name="Inagaki F."/>
            <person name="Takami H."/>
        </authorList>
    </citation>
    <scope>NUCLEOTIDE SEQUENCE</scope>
    <source>
        <strain evidence="1">Expedition CK06-06</strain>
    </source>
</reference>
<accession>X0YCN1</accession>
<sequence>MSESVAEQMQRLRDEWREILRQELIAEGWTPPPEKPEPEFKAGDYVEVRDSDDWELDRFLRESTDELRYVTEGGGASFWKQCRHAPTWIKWEKGSEPGYGAPASIVGDVFRFDG</sequence>
<dbReference type="AlphaFoldDB" id="X0YCN1"/>
<name>X0YCN1_9ZZZZ</name>
<gene>
    <name evidence="1" type="ORF">S01H1_74827</name>
</gene>